<dbReference type="EMBL" id="CP108090">
    <property type="protein sequence ID" value="WUQ14471.1"/>
    <property type="molecule type" value="Genomic_DNA"/>
</dbReference>
<dbReference type="InterPro" id="IPR014016">
    <property type="entry name" value="UvrD-like_ATP-bd"/>
</dbReference>
<name>A0ABZ1THI8_STRVG</name>
<evidence type="ECO:0000256" key="5">
    <source>
        <dbReference type="PROSITE-ProRule" id="PRU00560"/>
    </source>
</evidence>
<keyword evidence="4 5" id="KW-0067">ATP-binding</keyword>
<evidence type="ECO:0000313" key="8">
    <source>
        <dbReference type="Proteomes" id="UP001432039"/>
    </source>
</evidence>
<evidence type="ECO:0000256" key="2">
    <source>
        <dbReference type="ARBA" id="ARBA00022801"/>
    </source>
</evidence>
<evidence type="ECO:0000256" key="4">
    <source>
        <dbReference type="ARBA" id="ARBA00022840"/>
    </source>
</evidence>
<dbReference type="CDD" id="cd17932">
    <property type="entry name" value="DEXQc_UvrD"/>
    <property type="match status" value="1"/>
</dbReference>
<keyword evidence="1 5" id="KW-0547">Nucleotide-binding</keyword>
<dbReference type="PANTHER" id="PTHR11070">
    <property type="entry name" value="UVRD / RECB / PCRA DNA HELICASE FAMILY MEMBER"/>
    <property type="match status" value="1"/>
</dbReference>
<sequence>MTKTPGAPPALTDEQRAVVELPWDAKCLVVAGAGAGKTHTLVRRLDALVERDDVLPGEILVLSFSNAAVRELRQRIQRHAVAADRVRVQTFDSWATAFLSEIAPTGEWNTVPFDERIRNATEAIGEGRLDEYLTEDLAHVVVDEVQDLVGDRSRMIEALLDEYRDAGFTVVGDPAQSLYGFQVPVAQRAEEVNSFFPWLRNSFPADLRELRLTRNFRATTDSARTALHLGHRLQQDDLTAQGHRSVHTQLHAALLSNLAFAPLDSELAASALRSHHGTNAILCTTNGQALAVSRSLWTSGIPHKVQRSAQDRVLPTWLSLLYRRCEGSTLARARFDAIADELELPDGEARDVLWHALVRLDGRGHRSGIDLNRVKTALAGGRIPDELTTQDTERLVVSTVHRAKGLEFDRVVVIDPGPVAAASDAKDSDPAAAARALYVAMTRPRTDLYHLELRRDPFLRKDGDGRPATGRWYRGGTGTKRGQRYGIEVLGGDVSREAPAGADDLEGNAVDLQRYLAQEVHAGDPVAFVRAHALPTGPDASPPYLLRHAGRVIGSASEAFRKDLYSIRRTRKDAAALAWPLTITDLFLDSVETVVGSDNVALGAGLGERGVWLAPRPTGLGRFEWEKKGTEDGEG</sequence>
<keyword evidence="3 5" id="KW-0347">Helicase</keyword>
<keyword evidence="2 5" id="KW-0378">Hydrolase</keyword>
<dbReference type="Proteomes" id="UP001432039">
    <property type="component" value="Chromosome"/>
</dbReference>
<evidence type="ECO:0000313" key="7">
    <source>
        <dbReference type="EMBL" id="WUQ14471.1"/>
    </source>
</evidence>
<dbReference type="PANTHER" id="PTHR11070:SF2">
    <property type="entry name" value="ATP-DEPENDENT DNA HELICASE SRS2"/>
    <property type="match status" value="1"/>
</dbReference>
<evidence type="ECO:0000256" key="1">
    <source>
        <dbReference type="ARBA" id="ARBA00022741"/>
    </source>
</evidence>
<feature type="binding site" evidence="5">
    <location>
        <begin position="31"/>
        <end position="38"/>
    </location>
    <ligand>
        <name>ATP</name>
        <dbReference type="ChEBI" id="CHEBI:30616"/>
    </ligand>
</feature>
<reference evidence="7" key="1">
    <citation type="submission" date="2022-10" db="EMBL/GenBank/DDBJ databases">
        <title>The complete genomes of actinobacterial strains from the NBC collection.</title>
        <authorList>
            <person name="Joergensen T.S."/>
            <person name="Alvarez Arevalo M."/>
            <person name="Sterndorff E.B."/>
            <person name="Faurdal D."/>
            <person name="Vuksanovic O."/>
            <person name="Mourched A.-S."/>
            <person name="Charusanti P."/>
            <person name="Shaw S."/>
            <person name="Blin K."/>
            <person name="Weber T."/>
        </authorList>
    </citation>
    <scope>NUCLEOTIDE SEQUENCE</scope>
    <source>
        <strain evidence="7">NBC_00248</strain>
    </source>
</reference>
<dbReference type="PROSITE" id="PS51198">
    <property type="entry name" value="UVRD_HELICASE_ATP_BIND"/>
    <property type="match status" value="1"/>
</dbReference>
<dbReference type="SUPFAM" id="SSF52540">
    <property type="entry name" value="P-loop containing nucleoside triphosphate hydrolases"/>
    <property type="match status" value="1"/>
</dbReference>
<protein>
    <submittedName>
        <fullName evidence="7">UvrD-helicase domain-containing protein</fullName>
    </submittedName>
</protein>
<dbReference type="Gene3D" id="3.40.50.300">
    <property type="entry name" value="P-loop containing nucleotide triphosphate hydrolases"/>
    <property type="match status" value="2"/>
</dbReference>
<keyword evidence="8" id="KW-1185">Reference proteome</keyword>
<evidence type="ECO:0000259" key="6">
    <source>
        <dbReference type="PROSITE" id="PS51198"/>
    </source>
</evidence>
<evidence type="ECO:0000256" key="3">
    <source>
        <dbReference type="ARBA" id="ARBA00022806"/>
    </source>
</evidence>
<dbReference type="RefSeq" id="WP_328963223.1">
    <property type="nucleotide sequence ID" value="NZ_CP108090.1"/>
</dbReference>
<proteinExistence type="predicted"/>
<dbReference type="Pfam" id="PF00580">
    <property type="entry name" value="UvrD-helicase"/>
    <property type="match status" value="2"/>
</dbReference>
<dbReference type="InterPro" id="IPR027417">
    <property type="entry name" value="P-loop_NTPase"/>
</dbReference>
<feature type="domain" description="UvrD-like helicase ATP-binding" evidence="6">
    <location>
        <begin position="10"/>
        <end position="334"/>
    </location>
</feature>
<organism evidence="7 8">
    <name type="scientific">Streptomyces virginiae</name>
    <name type="common">Streptomyces cinnamonensis</name>
    <dbReference type="NCBI Taxonomy" id="1961"/>
    <lineage>
        <taxon>Bacteria</taxon>
        <taxon>Bacillati</taxon>
        <taxon>Actinomycetota</taxon>
        <taxon>Actinomycetes</taxon>
        <taxon>Kitasatosporales</taxon>
        <taxon>Streptomycetaceae</taxon>
        <taxon>Streptomyces</taxon>
    </lineage>
</organism>
<dbReference type="Pfam" id="PF13538">
    <property type="entry name" value="UvrD_C_2"/>
    <property type="match status" value="1"/>
</dbReference>
<dbReference type="InterPro" id="IPR000212">
    <property type="entry name" value="DNA_helicase_UvrD/REP"/>
</dbReference>
<dbReference type="InterPro" id="IPR027785">
    <property type="entry name" value="UvrD-like_helicase_C"/>
</dbReference>
<gene>
    <name evidence="7" type="ORF">OG517_25320</name>
</gene>
<accession>A0ABZ1THI8</accession>